<dbReference type="RefSeq" id="WP_281791854.1">
    <property type="nucleotide sequence ID" value="NZ_BSDR01000001.1"/>
</dbReference>
<keyword evidence="3" id="KW-0479">Metal-binding</keyword>
<dbReference type="InterPro" id="IPR036724">
    <property type="entry name" value="Cobalamin-bd_sf"/>
</dbReference>
<dbReference type="PROSITE" id="PS51332">
    <property type="entry name" value="B12_BINDING"/>
    <property type="match status" value="1"/>
</dbReference>
<evidence type="ECO:0000259" key="6">
    <source>
        <dbReference type="PROSITE" id="PS51332"/>
    </source>
</evidence>
<name>A0A9W6FQT6_9BACT</name>
<sequence>MEERKIRILMAKFGEGHEQAMLKLARAFGEAGFEVIYTDLQDPRAIVASAIQESVDHIGITVLHGADIVTQFKNLFDSMKEHGISYIQVTAGGLLDVKYVPQLKSLGLVEFFPKGTTYDELINWAKKNIKAVE</sequence>
<dbReference type="GO" id="GO:0016853">
    <property type="term" value="F:isomerase activity"/>
    <property type="evidence" value="ECO:0007669"/>
    <property type="project" value="UniProtKB-KW"/>
</dbReference>
<dbReference type="Pfam" id="PF02310">
    <property type="entry name" value="B12-binding"/>
    <property type="match status" value="1"/>
</dbReference>
<feature type="domain" description="B12-binding" evidence="6">
    <location>
        <begin position="4"/>
        <end position="132"/>
    </location>
</feature>
<dbReference type="GO" id="GO:0046872">
    <property type="term" value="F:metal ion binding"/>
    <property type="evidence" value="ECO:0007669"/>
    <property type="project" value="UniProtKB-KW"/>
</dbReference>
<dbReference type="AlphaFoldDB" id="A0A9W6FQT6"/>
<evidence type="ECO:0000313" key="7">
    <source>
        <dbReference type="EMBL" id="GLI32822.1"/>
    </source>
</evidence>
<evidence type="ECO:0000256" key="3">
    <source>
        <dbReference type="ARBA" id="ARBA00022723"/>
    </source>
</evidence>
<keyword evidence="2" id="KW-0846">Cobalamin</keyword>
<dbReference type="NCBIfam" id="TIGR00640">
    <property type="entry name" value="acid_CoA_mut_C"/>
    <property type="match status" value="1"/>
</dbReference>
<comment type="caution">
    <text evidence="7">The sequence shown here is derived from an EMBL/GenBank/DDBJ whole genome shotgun (WGS) entry which is preliminary data.</text>
</comment>
<dbReference type="Proteomes" id="UP001144372">
    <property type="component" value="Unassembled WGS sequence"/>
</dbReference>
<comment type="cofactor">
    <cofactor evidence="1">
        <name>adenosylcob(III)alamin</name>
        <dbReference type="ChEBI" id="CHEBI:18408"/>
    </cofactor>
</comment>
<dbReference type="SUPFAM" id="SSF52242">
    <property type="entry name" value="Cobalamin (vitamin B12)-binding domain"/>
    <property type="match status" value="1"/>
</dbReference>
<gene>
    <name evidence="7" type="ORF">DAMNIGENAA_02550</name>
</gene>
<dbReference type="GO" id="GO:0031419">
    <property type="term" value="F:cobalamin binding"/>
    <property type="evidence" value="ECO:0007669"/>
    <property type="project" value="UniProtKB-KW"/>
</dbReference>
<keyword evidence="4" id="KW-0413">Isomerase</keyword>
<dbReference type="InterPro" id="IPR006159">
    <property type="entry name" value="Acid_CoA_mut_C"/>
</dbReference>
<keyword evidence="8" id="KW-1185">Reference proteome</keyword>
<evidence type="ECO:0000313" key="8">
    <source>
        <dbReference type="Proteomes" id="UP001144372"/>
    </source>
</evidence>
<accession>A0A9W6FQT6</accession>
<reference evidence="7" key="1">
    <citation type="submission" date="2022-12" db="EMBL/GenBank/DDBJ databases">
        <title>Reference genome sequencing for broad-spectrum identification of bacterial and archaeal isolates by mass spectrometry.</title>
        <authorList>
            <person name="Sekiguchi Y."/>
            <person name="Tourlousse D.M."/>
        </authorList>
    </citation>
    <scope>NUCLEOTIDE SEQUENCE</scope>
    <source>
        <strain evidence="7">ASRB1</strain>
    </source>
</reference>
<protein>
    <submittedName>
        <fullName evidence="7">Methylmalonyl-CoA mutase</fullName>
    </submittedName>
</protein>
<proteinExistence type="predicted"/>
<dbReference type="EMBL" id="BSDR01000001">
    <property type="protein sequence ID" value="GLI32822.1"/>
    <property type="molecule type" value="Genomic_DNA"/>
</dbReference>
<dbReference type="Gene3D" id="3.40.50.280">
    <property type="entry name" value="Cobalamin-binding domain"/>
    <property type="match status" value="1"/>
</dbReference>
<evidence type="ECO:0000256" key="4">
    <source>
        <dbReference type="ARBA" id="ARBA00023235"/>
    </source>
</evidence>
<evidence type="ECO:0000256" key="2">
    <source>
        <dbReference type="ARBA" id="ARBA00022628"/>
    </source>
</evidence>
<evidence type="ECO:0000256" key="1">
    <source>
        <dbReference type="ARBA" id="ARBA00001922"/>
    </source>
</evidence>
<keyword evidence="5" id="KW-0170">Cobalt</keyword>
<dbReference type="InterPro" id="IPR006158">
    <property type="entry name" value="Cobalamin-bd"/>
</dbReference>
<evidence type="ECO:0000256" key="5">
    <source>
        <dbReference type="ARBA" id="ARBA00023285"/>
    </source>
</evidence>
<organism evidence="7 8">
    <name type="scientific">Desulforhabdus amnigena</name>
    <dbReference type="NCBI Taxonomy" id="40218"/>
    <lineage>
        <taxon>Bacteria</taxon>
        <taxon>Pseudomonadati</taxon>
        <taxon>Thermodesulfobacteriota</taxon>
        <taxon>Syntrophobacteria</taxon>
        <taxon>Syntrophobacterales</taxon>
        <taxon>Syntrophobacteraceae</taxon>
        <taxon>Desulforhabdus</taxon>
    </lineage>
</organism>